<feature type="domain" description="SKP1 component POZ" evidence="7">
    <location>
        <begin position="11"/>
        <end position="71"/>
    </location>
</feature>
<dbReference type="SUPFAM" id="SSF54695">
    <property type="entry name" value="POZ domain"/>
    <property type="match status" value="1"/>
</dbReference>
<name>A0A835BBZ6_9POAL</name>
<comment type="pathway">
    <text evidence="1 4">Protein modification; protein ubiquitination.</text>
</comment>
<dbReference type="GO" id="GO:0009867">
    <property type="term" value="P:jasmonic acid mediated signaling pathway"/>
    <property type="evidence" value="ECO:0007669"/>
    <property type="project" value="UniProtKB-ARBA"/>
</dbReference>
<evidence type="ECO:0000256" key="3">
    <source>
        <dbReference type="ARBA" id="ARBA00022786"/>
    </source>
</evidence>
<comment type="caution">
    <text evidence="8">The sequence shown here is derived from an EMBL/GenBank/DDBJ whole genome shotgun (WGS) entry which is preliminary data.</text>
</comment>
<dbReference type="InterPro" id="IPR016073">
    <property type="entry name" value="Skp1_comp_POZ"/>
</dbReference>
<dbReference type="EMBL" id="JACEFO010001924">
    <property type="protein sequence ID" value="KAF8693522.1"/>
    <property type="molecule type" value="Genomic_DNA"/>
</dbReference>
<dbReference type="AlphaFoldDB" id="A0A835BBZ6"/>
<dbReference type="GO" id="GO:0006511">
    <property type="term" value="P:ubiquitin-dependent protein catabolic process"/>
    <property type="evidence" value="ECO:0007669"/>
    <property type="project" value="InterPro"/>
</dbReference>
<dbReference type="InterPro" id="IPR011333">
    <property type="entry name" value="SKP1/BTB/POZ_sf"/>
</dbReference>
<evidence type="ECO:0000259" key="7">
    <source>
        <dbReference type="Pfam" id="PF03931"/>
    </source>
</evidence>
<gene>
    <name evidence="8" type="ORF">HU200_038923</name>
</gene>
<evidence type="ECO:0000256" key="2">
    <source>
        <dbReference type="ARBA" id="ARBA00009993"/>
    </source>
</evidence>
<dbReference type="GO" id="GO:0016567">
    <property type="term" value="P:protein ubiquitination"/>
    <property type="evidence" value="ECO:0007669"/>
    <property type="project" value="UniProtKB-UniRule"/>
</dbReference>
<dbReference type="OrthoDB" id="2342932at2759"/>
<dbReference type="InterPro" id="IPR016072">
    <property type="entry name" value="Skp1_comp_dimer"/>
</dbReference>
<dbReference type="InterPro" id="IPR016897">
    <property type="entry name" value="SKP1"/>
</dbReference>
<evidence type="ECO:0000259" key="6">
    <source>
        <dbReference type="Pfam" id="PF01466"/>
    </source>
</evidence>
<dbReference type="Gene3D" id="3.30.710.10">
    <property type="entry name" value="Potassium Channel Kv1.1, Chain A"/>
    <property type="match status" value="1"/>
</dbReference>
<accession>A0A835BBZ6</accession>
<comment type="subunit">
    <text evidence="4">Part of a SCF (SKP1-cullin-F-box) protein ligase complex.</text>
</comment>
<dbReference type="SUPFAM" id="SSF81382">
    <property type="entry name" value="Skp1 dimerisation domain-like"/>
    <property type="match status" value="1"/>
</dbReference>
<feature type="region of interest" description="Disordered" evidence="5">
    <location>
        <begin position="1"/>
        <end position="20"/>
    </location>
</feature>
<protein>
    <recommendedName>
        <fullName evidence="4">SKP1-like protein</fullName>
    </recommendedName>
</protein>
<keyword evidence="9" id="KW-1185">Reference proteome</keyword>
<sequence length="176" mass="19104">MASSSSSEVKTVRLRGSDGETLEVPESAITAASATIKAMIDEGRAAADGVVEIPNLTAATLSPVVTYVNKHFGSGGANPADDDYHSTFVPSDDDPLACFDHKLVSVDNDALFDLIEAAEHLSIEKLLDLACKAVAEQMRGRPLEEIRKTFNIVNDYTEEEEDEVRRENTWAFQSTV</sequence>
<keyword evidence="3 4" id="KW-0833">Ubl conjugation pathway</keyword>
<evidence type="ECO:0000256" key="5">
    <source>
        <dbReference type="SAM" id="MobiDB-lite"/>
    </source>
</evidence>
<reference evidence="8" key="1">
    <citation type="submission" date="2020-07" db="EMBL/GenBank/DDBJ databases">
        <title>Genome sequence and genetic diversity analysis of an under-domesticated orphan crop, white fonio (Digitaria exilis).</title>
        <authorList>
            <person name="Bennetzen J.L."/>
            <person name="Chen S."/>
            <person name="Ma X."/>
            <person name="Wang X."/>
            <person name="Yssel A.E.J."/>
            <person name="Chaluvadi S.R."/>
            <person name="Johnson M."/>
            <person name="Gangashetty P."/>
            <person name="Hamidou F."/>
            <person name="Sanogo M.D."/>
            <person name="Zwaenepoel A."/>
            <person name="Wallace J."/>
            <person name="Van De Peer Y."/>
            <person name="Van Deynze A."/>
        </authorList>
    </citation>
    <scope>NUCLEOTIDE SEQUENCE</scope>
    <source>
        <tissue evidence="8">Leaves</tissue>
    </source>
</reference>
<dbReference type="Pfam" id="PF01466">
    <property type="entry name" value="Skp1"/>
    <property type="match status" value="1"/>
</dbReference>
<dbReference type="Proteomes" id="UP000636709">
    <property type="component" value="Unassembled WGS sequence"/>
</dbReference>
<dbReference type="SMART" id="SM00512">
    <property type="entry name" value="Skp1"/>
    <property type="match status" value="1"/>
</dbReference>
<evidence type="ECO:0000313" key="8">
    <source>
        <dbReference type="EMBL" id="KAF8693522.1"/>
    </source>
</evidence>
<dbReference type="InterPro" id="IPR036296">
    <property type="entry name" value="SKP1-like_dim_sf"/>
</dbReference>
<evidence type="ECO:0000256" key="4">
    <source>
        <dbReference type="PIRNR" id="PIRNR028729"/>
    </source>
</evidence>
<proteinExistence type="inferred from homology"/>
<evidence type="ECO:0000313" key="9">
    <source>
        <dbReference type="Proteomes" id="UP000636709"/>
    </source>
</evidence>
<dbReference type="Pfam" id="PF03931">
    <property type="entry name" value="Skp1_POZ"/>
    <property type="match status" value="1"/>
</dbReference>
<dbReference type="PIRSF" id="PIRSF028729">
    <property type="entry name" value="E3_ubiquit_lig_SCF_Skp"/>
    <property type="match status" value="1"/>
</dbReference>
<dbReference type="InterPro" id="IPR001232">
    <property type="entry name" value="SKP1-like"/>
</dbReference>
<evidence type="ECO:0000256" key="1">
    <source>
        <dbReference type="ARBA" id="ARBA00004906"/>
    </source>
</evidence>
<feature type="domain" description="SKP1 component dimerisation" evidence="6">
    <location>
        <begin position="125"/>
        <end position="171"/>
    </location>
</feature>
<dbReference type="PANTHER" id="PTHR11165">
    <property type="entry name" value="SKP1"/>
    <property type="match status" value="1"/>
</dbReference>
<dbReference type="UniPathway" id="UPA00143"/>
<comment type="function">
    <text evidence="4">Involved in ubiquitination and subsequent proteasomal degradation of target proteins. Together with CUL1, RBX1 and a F-box protein, it forms a SCF E3 ubiquitin ligase complex. The functional specificity of this complex depends on the type of F-box protein. In the SCF complex, it serves as an adapter that links the F-box protein to CUL1.</text>
</comment>
<organism evidence="8 9">
    <name type="scientific">Digitaria exilis</name>
    <dbReference type="NCBI Taxonomy" id="1010633"/>
    <lineage>
        <taxon>Eukaryota</taxon>
        <taxon>Viridiplantae</taxon>
        <taxon>Streptophyta</taxon>
        <taxon>Embryophyta</taxon>
        <taxon>Tracheophyta</taxon>
        <taxon>Spermatophyta</taxon>
        <taxon>Magnoliopsida</taxon>
        <taxon>Liliopsida</taxon>
        <taxon>Poales</taxon>
        <taxon>Poaceae</taxon>
        <taxon>PACMAD clade</taxon>
        <taxon>Panicoideae</taxon>
        <taxon>Panicodae</taxon>
        <taxon>Paniceae</taxon>
        <taxon>Anthephorinae</taxon>
        <taxon>Digitaria</taxon>
    </lineage>
</organism>
<comment type="similarity">
    <text evidence="2 4">Belongs to the SKP1 family.</text>
</comment>